<dbReference type="Proteomes" id="UP000266673">
    <property type="component" value="Unassembled WGS sequence"/>
</dbReference>
<dbReference type="AlphaFoldDB" id="A0A397VFA2"/>
<name>A0A397VFA2_9GLOM</name>
<comment type="caution">
    <text evidence="1">The sequence shown here is derived from an EMBL/GenBank/DDBJ whole genome shotgun (WGS) entry which is preliminary data.</text>
</comment>
<dbReference type="EMBL" id="QKWP01000440">
    <property type="protein sequence ID" value="RIB20017.1"/>
    <property type="molecule type" value="Genomic_DNA"/>
</dbReference>
<sequence length="85" mass="9968">MIQFYTLEEHLVQLVHSMVVKPIQIKRYDLPVSIYNTKDNTWRVVTATGQIPTKKCNHASVYIPQHNRILLFYGAYELQLILLIP</sequence>
<dbReference type="InterPro" id="IPR011043">
    <property type="entry name" value="Gal_Oxase/kelch_b-propeller"/>
</dbReference>
<organism evidence="1 2">
    <name type="scientific">Gigaspora rosea</name>
    <dbReference type="NCBI Taxonomy" id="44941"/>
    <lineage>
        <taxon>Eukaryota</taxon>
        <taxon>Fungi</taxon>
        <taxon>Fungi incertae sedis</taxon>
        <taxon>Mucoromycota</taxon>
        <taxon>Glomeromycotina</taxon>
        <taxon>Glomeromycetes</taxon>
        <taxon>Diversisporales</taxon>
        <taxon>Gigasporaceae</taxon>
        <taxon>Gigaspora</taxon>
    </lineage>
</organism>
<dbReference type="SUPFAM" id="SSF50965">
    <property type="entry name" value="Galactose oxidase, central domain"/>
    <property type="match status" value="1"/>
</dbReference>
<keyword evidence="2" id="KW-1185">Reference proteome</keyword>
<evidence type="ECO:0000313" key="1">
    <source>
        <dbReference type="EMBL" id="RIB20017.1"/>
    </source>
</evidence>
<evidence type="ECO:0000313" key="2">
    <source>
        <dbReference type="Proteomes" id="UP000266673"/>
    </source>
</evidence>
<proteinExistence type="predicted"/>
<gene>
    <name evidence="1" type="ORF">C2G38_2081796</name>
</gene>
<protein>
    <submittedName>
        <fullName evidence="1">Uncharacterized protein</fullName>
    </submittedName>
</protein>
<dbReference type="OrthoDB" id="432528at2759"/>
<accession>A0A397VFA2</accession>
<reference evidence="1 2" key="1">
    <citation type="submission" date="2018-06" db="EMBL/GenBank/DDBJ databases">
        <title>Comparative genomics reveals the genomic features of Rhizophagus irregularis, R. cerebriforme, R. diaphanum and Gigaspora rosea, and their symbiotic lifestyle signature.</title>
        <authorList>
            <person name="Morin E."/>
            <person name="San Clemente H."/>
            <person name="Chen E.C.H."/>
            <person name="De La Providencia I."/>
            <person name="Hainaut M."/>
            <person name="Kuo A."/>
            <person name="Kohler A."/>
            <person name="Murat C."/>
            <person name="Tang N."/>
            <person name="Roy S."/>
            <person name="Loubradou J."/>
            <person name="Henrissat B."/>
            <person name="Grigoriev I.V."/>
            <person name="Corradi N."/>
            <person name="Roux C."/>
            <person name="Martin F.M."/>
        </authorList>
    </citation>
    <scope>NUCLEOTIDE SEQUENCE [LARGE SCALE GENOMIC DNA]</scope>
    <source>
        <strain evidence="1 2">DAOM 194757</strain>
    </source>
</reference>